<keyword evidence="4" id="KW-1185">Reference proteome</keyword>
<dbReference type="InterPro" id="IPR037473">
    <property type="entry name" value="Lcp-like"/>
</dbReference>
<dbReference type="PANTHER" id="PTHR37539:SF1">
    <property type="entry name" value="ER-BOUND OXYGENASE MPAB_MPAB'_RUBBER OXYGENASE CATALYTIC DOMAIN-CONTAINING PROTEIN"/>
    <property type="match status" value="1"/>
</dbReference>
<dbReference type="EMBL" id="CP038436">
    <property type="protein sequence ID" value="QBX57048.1"/>
    <property type="molecule type" value="Genomic_DNA"/>
</dbReference>
<dbReference type="Proteomes" id="UP000294853">
    <property type="component" value="Chromosome"/>
</dbReference>
<feature type="region of interest" description="Disordered" evidence="1">
    <location>
        <begin position="1"/>
        <end position="22"/>
    </location>
</feature>
<evidence type="ECO:0000313" key="3">
    <source>
        <dbReference type="EMBL" id="QBX57048.1"/>
    </source>
</evidence>
<dbReference type="InterPro" id="IPR018713">
    <property type="entry name" value="MPAB/Lcp_cat_dom"/>
</dbReference>
<dbReference type="Pfam" id="PF09995">
    <property type="entry name" value="MPAB_Lcp_cat"/>
    <property type="match status" value="1"/>
</dbReference>
<name>A0A4P7II85_9ACTN</name>
<dbReference type="AlphaFoldDB" id="A0A4P7II85"/>
<dbReference type="PANTHER" id="PTHR37539">
    <property type="entry name" value="SECRETED PROTEIN-RELATED"/>
    <property type="match status" value="1"/>
</dbReference>
<evidence type="ECO:0000259" key="2">
    <source>
        <dbReference type="Pfam" id="PF09995"/>
    </source>
</evidence>
<dbReference type="OrthoDB" id="7614910at2"/>
<sequence length="417" mass="45963">MAPHQQFPTRHREAEPRGTRLGRPLRLVSGLRGPVDEALLDRLGRALLEQDEAGAAVAAAMRRAPGDPERVTHAHLRAALSSGSGESTPPALRRFLDEVSTPPDWVDWDRVARGARVFDRLGRSAGDVLLQLSLIGGYRFGGPTELLVATGGLKGPHTLRRIAETQQWTLSLMRPGALRPGGEGWRTTLHVRVMHALVNSAYAGDPERWDVQRWGLPINQADQAGTLGLFDATLVVGCRALGIPVPRDDAEDLLHLWKYVGWLMGVHPDFLTDDEDERTWLNLHILYAAAGQTQAGRELAQAIVAAQPERRFAGDGAVARRLRGRYEQERLLSMLTMFLGPASMRELGLPIRPPWAFAGAFGANTWRHRVIGRSARGRATNERRGLAVQQRLQATYVVEDAPHAPRVRSGSDGLTYR</sequence>
<proteinExistence type="predicted"/>
<dbReference type="GO" id="GO:0016491">
    <property type="term" value="F:oxidoreductase activity"/>
    <property type="evidence" value="ECO:0007669"/>
    <property type="project" value="InterPro"/>
</dbReference>
<reference evidence="3 4" key="1">
    <citation type="submission" date="2019-03" db="EMBL/GenBank/DDBJ databases">
        <title>Three New Species of Nocardioides, Nocardioides euryhalodurans sp. nov., Nocardioides seonyuensis sp. nov. and Nocardioides eburneoflavus sp. nov. Iolated from Soil.</title>
        <authorList>
            <person name="Roh S.G."/>
            <person name="Lee C."/>
            <person name="Kim M.-K."/>
            <person name="Kim S.B."/>
        </authorList>
    </citation>
    <scope>NUCLEOTIDE SEQUENCE [LARGE SCALE GENOMIC DNA]</scope>
    <source>
        <strain evidence="3 4">MMS17-SY207-3</strain>
    </source>
</reference>
<accession>A0A4P7II85</accession>
<dbReference type="RefSeq" id="WP_135269033.1">
    <property type="nucleotide sequence ID" value="NZ_CP038436.1"/>
</dbReference>
<organism evidence="3 4">
    <name type="scientific">Nocardioides seonyuensis</name>
    <dbReference type="NCBI Taxonomy" id="2518371"/>
    <lineage>
        <taxon>Bacteria</taxon>
        <taxon>Bacillati</taxon>
        <taxon>Actinomycetota</taxon>
        <taxon>Actinomycetes</taxon>
        <taxon>Propionibacteriales</taxon>
        <taxon>Nocardioidaceae</taxon>
        <taxon>Nocardioides</taxon>
    </lineage>
</organism>
<gene>
    <name evidence="3" type="ORF">EXE58_17485</name>
</gene>
<feature type="domain" description="ER-bound oxygenase mpaB/mpaB'/Rubber oxygenase catalytic" evidence="2">
    <location>
        <begin position="157"/>
        <end position="353"/>
    </location>
</feature>
<dbReference type="KEGG" id="nsn:EXE58_17485"/>
<evidence type="ECO:0000256" key="1">
    <source>
        <dbReference type="SAM" id="MobiDB-lite"/>
    </source>
</evidence>
<protein>
    <submittedName>
        <fullName evidence="3">DUF2236 domain-containing protein</fullName>
    </submittedName>
</protein>
<evidence type="ECO:0000313" key="4">
    <source>
        <dbReference type="Proteomes" id="UP000294853"/>
    </source>
</evidence>